<organism evidence="2 3">
    <name type="scientific">Seminavis robusta</name>
    <dbReference type="NCBI Taxonomy" id="568900"/>
    <lineage>
        <taxon>Eukaryota</taxon>
        <taxon>Sar</taxon>
        <taxon>Stramenopiles</taxon>
        <taxon>Ochrophyta</taxon>
        <taxon>Bacillariophyta</taxon>
        <taxon>Bacillariophyceae</taxon>
        <taxon>Bacillariophycidae</taxon>
        <taxon>Naviculales</taxon>
        <taxon>Naviculaceae</taxon>
        <taxon>Seminavis</taxon>
    </lineage>
</organism>
<dbReference type="Gene3D" id="3.40.830.10">
    <property type="entry name" value="LigB-like"/>
    <property type="match status" value="1"/>
</dbReference>
<comment type="similarity">
    <text evidence="1">Belongs to the MEMO1 family.</text>
</comment>
<dbReference type="Proteomes" id="UP001153069">
    <property type="component" value="Unassembled WGS sequence"/>
</dbReference>
<dbReference type="InterPro" id="IPR002737">
    <property type="entry name" value="MEMO1_fam"/>
</dbReference>
<evidence type="ECO:0000256" key="1">
    <source>
        <dbReference type="ARBA" id="ARBA00006315"/>
    </source>
</evidence>
<dbReference type="CDD" id="cd07361">
    <property type="entry name" value="MEMO_like"/>
    <property type="match status" value="1"/>
</dbReference>
<dbReference type="EMBL" id="CAICTM010000587">
    <property type="protein sequence ID" value="CAB9513389.1"/>
    <property type="molecule type" value="Genomic_DNA"/>
</dbReference>
<dbReference type="AlphaFoldDB" id="A0A9N8E639"/>
<protein>
    <submittedName>
        <fullName evidence="2">MEMO1 family protein C4H3.04c</fullName>
    </submittedName>
</protein>
<keyword evidence="3" id="KW-1185">Reference proteome</keyword>
<evidence type="ECO:0000313" key="3">
    <source>
        <dbReference type="Proteomes" id="UP001153069"/>
    </source>
</evidence>
<dbReference type="OrthoDB" id="417112at2759"/>
<dbReference type="NCBIfam" id="TIGR04336">
    <property type="entry name" value="AmmeMemoSam_B"/>
    <property type="match status" value="1"/>
</dbReference>
<proteinExistence type="inferred from homology"/>
<evidence type="ECO:0000313" key="2">
    <source>
        <dbReference type="EMBL" id="CAB9513389.1"/>
    </source>
</evidence>
<dbReference type="PANTHER" id="PTHR11060:SF0">
    <property type="entry name" value="PROTEIN MEMO1"/>
    <property type="match status" value="1"/>
</dbReference>
<name>A0A9N8E639_9STRA</name>
<sequence length="320" mass="34900">MGTTAGKNVGDGTYRRKAYHAGSWYEDDKQALGQTLQGYLDAAASEISNSSSHNNVRAVIAPHAGYRYSGPTAAYGYLQLERALNSSTDHPCEHILVLHPAHHVYLQGCAVSGASELETPLGNLPVDDELRKEILALSSKFTVMDASTDNEEHSGEMQYPYLAKILLSMKQPPSVLPIMCGALSTFQEELFGNLLAPIIARPNVVCVISSDFCHWGSRFRYQPISKDGSIPIHQFIQEMDHRGMDLIAMKEPGAFAEYLKKTKNTICGRHAIAVWLQAIASKDHSGLTVNFVKYAQSSAVKTMQDSSVSYASAVVMASTA</sequence>
<dbReference type="Pfam" id="PF01875">
    <property type="entry name" value="Memo"/>
    <property type="match status" value="1"/>
</dbReference>
<dbReference type="HAMAP" id="MF_00055">
    <property type="entry name" value="MEMO1"/>
    <property type="match status" value="1"/>
</dbReference>
<accession>A0A9N8E639</accession>
<dbReference type="PANTHER" id="PTHR11060">
    <property type="entry name" value="PROTEIN MEMO1"/>
    <property type="match status" value="1"/>
</dbReference>
<comment type="caution">
    <text evidence="2">The sequence shown here is derived from an EMBL/GenBank/DDBJ whole genome shotgun (WGS) entry which is preliminary data.</text>
</comment>
<reference evidence="2" key="1">
    <citation type="submission" date="2020-06" db="EMBL/GenBank/DDBJ databases">
        <authorList>
            <consortium name="Plant Systems Biology data submission"/>
        </authorList>
    </citation>
    <scope>NUCLEOTIDE SEQUENCE</scope>
    <source>
        <strain evidence="2">D6</strain>
    </source>
</reference>
<gene>
    <name evidence="2" type="ORF">SEMRO_588_G171570.1</name>
</gene>